<evidence type="ECO:0000313" key="4">
    <source>
        <dbReference type="Proteomes" id="UP000668358"/>
    </source>
</evidence>
<feature type="coiled-coil region" evidence="2">
    <location>
        <begin position="192"/>
        <end position="240"/>
    </location>
</feature>
<dbReference type="Gene3D" id="3.30.930.30">
    <property type="match status" value="1"/>
</dbReference>
<name>A0ABD4PW18_CLOPF</name>
<dbReference type="Proteomes" id="UP000668358">
    <property type="component" value="Unassembled WGS sequence"/>
</dbReference>
<proteinExistence type="inferred from homology"/>
<keyword evidence="2" id="KW-0175">Coiled coil</keyword>
<protein>
    <submittedName>
        <fullName evidence="3">Plasmid recombination protein</fullName>
    </submittedName>
</protein>
<dbReference type="NCBIfam" id="NF041497">
    <property type="entry name" value="MobV"/>
    <property type="match status" value="1"/>
</dbReference>
<dbReference type="CDD" id="cd17242">
    <property type="entry name" value="MobM_relaxase"/>
    <property type="match status" value="1"/>
</dbReference>
<accession>A0ABD4PW18</accession>
<sequence length="355" mass="41462">MAHMMKNTRNACANLVRHFERNEDIKEYGNENIDPSKSHLNYNLAPDRGNQLEFINNRCEELKALKRKDVNVMCNWVVTMPKDLATYVPGNEEKFFKKTYEFLENRYGKDNVISAYVHKDEVTPHIHFAFVPVVYDEKKNRYKISAKECVNREDLRTFHNDLQHHLDCNNVRCMVLNEATIEGNKSIEELKRGTATEKLQNALQEVEKLKEDILPLESKKKLLEEQIEDLEGKLLSKKDIENLNIKKTITGAIKGISYDDVINLKKTAIYVDEAIKINKSIKNREEALMRSYEKFKNAKEKYSVKDHLNEINLNKAKKELEVYKKAFDKLPKEVREQILPGKSKSNEKNRDSLSL</sequence>
<comment type="caution">
    <text evidence="3">The sequence shown here is derived from an EMBL/GenBank/DDBJ whole genome shotgun (WGS) entry which is preliminary data.</text>
</comment>
<evidence type="ECO:0000256" key="1">
    <source>
        <dbReference type="ARBA" id="ARBA00010657"/>
    </source>
</evidence>
<dbReference type="Pfam" id="PF01076">
    <property type="entry name" value="Mob_Pre"/>
    <property type="match status" value="1"/>
</dbReference>
<dbReference type="EMBL" id="JAENRE010000034">
    <property type="protein sequence ID" value="MBO3418153.1"/>
    <property type="molecule type" value="Genomic_DNA"/>
</dbReference>
<comment type="similarity">
    <text evidence="1">Belongs to the plasmid mobilization pre family.</text>
</comment>
<dbReference type="InterPro" id="IPR001668">
    <property type="entry name" value="Mob_Pre"/>
</dbReference>
<evidence type="ECO:0000256" key="2">
    <source>
        <dbReference type="SAM" id="Coils"/>
    </source>
</evidence>
<organism evidence="3 4">
    <name type="scientific">Clostridium perfringens</name>
    <dbReference type="NCBI Taxonomy" id="1502"/>
    <lineage>
        <taxon>Bacteria</taxon>
        <taxon>Bacillati</taxon>
        <taxon>Bacillota</taxon>
        <taxon>Clostridia</taxon>
        <taxon>Eubacteriales</taxon>
        <taxon>Clostridiaceae</taxon>
        <taxon>Clostridium</taxon>
    </lineage>
</organism>
<reference evidence="3 4" key="1">
    <citation type="submission" date="2020-12" db="EMBL/GenBank/DDBJ databases">
        <title>Comparative genomics of Clostridium perfringens reveals patterns of host-associated phylogenetic clades and virulence factors.</title>
        <authorList>
            <person name="Smith A.H."/>
            <person name="Geier R."/>
        </authorList>
    </citation>
    <scope>NUCLEOTIDE SEQUENCE [LARGE SCALE GENOMIC DNA]</scope>
    <source>
        <strain evidence="3 4">CHD15829P</strain>
    </source>
</reference>
<gene>
    <name evidence="3" type="ORF">JJB78_17080</name>
</gene>
<dbReference type="AlphaFoldDB" id="A0ABD4PW18"/>
<evidence type="ECO:0000313" key="3">
    <source>
        <dbReference type="EMBL" id="MBO3418153.1"/>
    </source>
</evidence>